<evidence type="ECO:0000313" key="3">
    <source>
        <dbReference type="EMBL" id="CAL5089545.1"/>
    </source>
</evidence>
<dbReference type="GO" id="GO:0035251">
    <property type="term" value="F:UDP-glucosyltransferase activity"/>
    <property type="evidence" value="ECO:0007669"/>
    <property type="project" value="UniProtKB-ARBA"/>
</dbReference>
<protein>
    <submittedName>
        <fullName evidence="3">Uncharacterized protein</fullName>
    </submittedName>
</protein>
<dbReference type="SUPFAM" id="SSF53756">
    <property type="entry name" value="UDP-Glycosyltransferase/glycogen phosphorylase"/>
    <property type="match status" value="1"/>
</dbReference>
<organism evidence="3 4">
    <name type="scientific">Urochloa decumbens</name>
    <dbReference type="NCBI Taxonomy" id="240449"/>
    <lineage>
        <taxon>Eukaryota</taxon>
        <taxon>Viridiplantae</taxon>
        <taxon>Streptophyta</taxon>
        <taxon>Embryophyta</taxon>
        <taxon>Tracheophyta</taxon>
        <taxon>Spermatophyta</taxon>
        <taxon>Magnoliopsida</taxon>
        <taxon>Liliopsida</taxon>
        <taxon>Poales</taxon>
        <taxon>Poaceae</taxon>
        <taxon>PACMAD clade</taxon>
        <taxon>Panicoideae</taxon>
        <taxon>Panicodae</taxon>
        <taxon>Paniceae</taxon>
        <taxon>Melinidinae</taxon>
        <taxon>Urochloa</taxon>
    </lineage>
</organism>
<dbReference type="EMBL" id="OZ075118">
    <property type="protein sequence ID" value="CAL5089545.1"/>
    <property type="molecule type" value="Genomic_DNA"/>
</dbReference>
<dbReference type="InterPro" id="IPR002213">
    <property type="entry name" value="UDP_glucos_trans"/>
</dbReference>
<evidence type="ECO:0000313" key="4">
    <source>
        <dbReference type="Proteomes" id="UP001497457"/>
    </source>
</evidence>
<dbReference type="Proteomes" id="UP001497457">
    <property type="component" value="Chromosome 8b"/>
</dbReference>
<dbReference type="Gene3D" id="3.40.50.2000">
    <property type="entry name" value="Glycogen Phosphorylase B"/>
    <property type="match status" value="2"/>
</dbReference>
<dbReference type="PANTHER" id="PTHR11926:SF706">
    <property type="entry name" value="UDP-GLYCOSYLTRANSFERASE 76C1"/>
    <property type="match status" value="1"/>
</dbReference>
<dbReference type="AlphaFoldDB" id="A0ABC9GAV6"/>
<keyword evidence="4" id="KW-1185">Reference proteome</keyword>
<keyword evidence="2" id="KW-0808">Transferase</keyword>
<gene>
    <name evidence="3" type="ORF">URODEC1_LOCUS113408</name>
</gene>
<dbReference type="Pfam" id="PF00201">
    <property type="entry name" value="UDPGT"/>
    <property type="match status" value="1"/>
</dbReference>
<comment type="similarity">
    <text evidence="1">Belongs to the UDP-glycosyltransferase family.</text>
</comment>
<reference evidence="3" key="1">
    <citation type="submission" date="2024-10" db="EMBL/GenBank/DDBJ databases">
        <authorList>
            <person name="Ryan C."/>
        </authorList>
    </citation>
    <scope>NUCLEOTIDE SEQUENCE [LARGE SCALE GENOMIC DNA]</scope>
</reference>
<dbReference type="FunFam" id="3.40.50.2000:FF:000040">
    <property type="entry name" value="UDP-glycosyltransferase 76C1"/>
    <property type="match status" value="1"/>
</dbReference>
<dbReference type="CDD" id="cd03784">
    <property type="entry name" value="GT1_Gtf-like"/>
    <property type="match status" value="1"/>
</dbReference>
<evidence type="ECO:0000256" key="2">
    <source>
        <dbReference type="ARBA" id="ARBA00022679"/>
    </source>
</evidence>
<name>A0ABC9GAV6_9POAL</name>
<sequence>MDSAESTATCTGDRRRVLFFPLPYQGHINPMFQLAGLLHSHGFAVTVFHTHFNAPDASLHPDYDFVPVPDGGALPAADSPDDTVQATVEHIFALNRACEAPFQERLAAVLEDDPAGGVAVACLVADAHLLTLLDVARGLGVPTLALRTGSAACFRCFTAFPMLCDKGYLPLPAQDTSQLDTPVIELPPYRVGDLPAASIPAAAHGRTREVLRRAVTAVAASSGLILNTFDALEHAELAALRRDIAVPVFDVGPLHLLSPAPAATAASASSLLRPDRGCLDWLDAQAPASVLYVSFGSIASVSAADLVEAAWGIAGSGRPFLWALRPGLVRGGAPPLPSQPPPLPKGFDAATRGRGAVVAWAPQEEVLAHDAVGALWTHCGWNSTLEAACAGVPMLCRPCFGDQRGNARYVDHVWRVGVELDGGEIERGNVAAAIEMVMGAGEPGAGLRRRALELKRRAAESIDDGGSSALNVNMLVNLIQSL</sequence>
<accession>A0ABC9GAV6</accession>
<evidence type="ECO:0000256" key="1">
    <source>
        <dbReference type="ARBA" id="ARBA00009995"/>
    </source>
</evidence>
<proteinExistence type="inferred from homology"/>
<dbReference type="FunFam" id="3.40.50.2000:FF:000232">
    <property type="entry name" value="UDP-glycosyltransferase 76C1"/>
    <property type="match status" value="1"/>
</dbReference>
<dbReference type="PANTHER" id="PTHR11926">
    <property type="entry name" value="GLUCOSYL/GLUCURONOSYL TRANSFERASES"/>
    <property type="match status" value="1"/>
</dbReference>